<dbReference type="InterPro" id="IPR050445">
    <property type="entry name" value="Bact_polysacc_biosynth/exp"/>
</dbReference>
<dbReference type="NCBIfam" id="TIGR03007">
    <property type="entry name" value="pepcterm_ChnLen"/>
    <property type="match status" value="1"/>
</dbReference>
<feature type="compositionally biased region" description="Gly residues" evidence="2">
    <location>
        <begin position="293"/>
        <end position="310"/>
    </location>
</feature>
<keyword evidence="3" id="KW-0472">Membrane</keyword>
<dbReference type="Pfam" id="PF13807">
    <property type="entry name" value="GNVR"/>
    <property type="match status" value="1"/>
</dbReference>
<reference evidence="5 6" key="1">
    <citation type="journal article" date="2013" name="Int. J. Syst. Evol. Microbiol.">
        <title>Roseomonas aerophila sp. nov., isolated from air.</title>
        <authorList>
            <person name="Kim S.J."/>
            <person name="Weon H.Y."/>
            <person name="Ahn J.H."/>
            <person name="Hong S.B."/>
            <person name="Seok S.J."/>
            <person name="Whang K.S."/>
            <person name="Kwon S.W."/>
        </authorList>
    </citation>
    <scope>NUCLEOTIDE SEQUENCE [LARGE SCALE GENOMIC DNA]</scope>
    <source>
        <strain evidence="5 6">NBRC 108923</strain>
    </source>
</reference>
<sequence>MSALALAHRYAAAGWRQRWKALVVGWGVCLAGWAGVYAIPNQFESSARIYADADAVLGLLLRGIAIDSSPAGQVEVLQRTLLSKPNLEKVIVRTDLDNRVSTVAERDALVQRLARDIRITPQTRNLFTIDYRDRDPRVAREVVQTALTLFIEAATTTDRQQMESARAFVAQQLSSYEVQLRQAERRRAEFQARYIDLLPSDALGGSSRLEAARARLQQVQGELQDARMRRDLTQQQLDAIPARVATPEVRSGGGGGGRLAEAERELRELRLRYTDQHPDVVSARNTIAALRSQGGGGGGGARTVTSGGGTTSSAPRTNPLYEALKVRLVDVDAQIASLQRQEQDGRVEVDRLDTIARGEPELQAQFLNLDRDYNVLRRNYEELLARRESIQIAGAARTSSDRVRLEIIDPPSLPSVPISPNRQLLFTAVLIAGIGAGLVAALGFMQLDQAFYSVHDLRKLGLPVLGGISAMTLPRRTAANFSFAAGVVALFAVFGAVLAGMPGLIVRLLA</sequence>
<keyword evidence="1" id="KW-0175">Coiled coil</keyword>
<evidence type="ECO:0000313" key="6">
    <source>
        <dbReference type="Proteomes" id="UP000626026"/>
    </source>
</evidence>
<accession>A0ABR7RPE9</accession>
<name>A0ABR7RPE9_9PROT</name>
<dbReference type="PANTHER" id="PTHR32309:SF13">
    <property type="entry name" value="FERRIC ENTEROBACTIN TRANSPORT PROTEIN FEPE"/>
    <property type="match status" value="1"/>
</dbReference>
<evidence type="ECO:0000259" key="4">
    <source>
        <dbReference type="Pfam" id="PF13807"/>
    </source>
</evidence>
<feature type="transmembrane region" description="Helical" evidence="3">
    <location>
        <begin position="21"/>
        <end position="39"/>
    </location>
</feature>
<keyword evidence="3" id="KW-0812">Transmembrane</keyword>
<evidence type="ECO:0000313" key="5">
    <source>
        <dbReference type="EMBL" id="MBC9208293.1"/>
    </source>
</evidence>
<feature type="domain" description="Tyrosine-protein kinase G-rich" evidence="4">
    <location>
        <begin position="362"/>
        <end position="442"/>
    </location>
</feature>
<feature type="transmembrane region" description="Helical" evidence="3">
    <location>
        <begin position="424"/>
        <end position="445"/>
    </location>
</feature>
<evidence type="ECO:0000256" key="1">
    <source>
        <dbReference type="SAM" id="Coils"/>
    </source>
</evidence>
<dbReference type="Proteomes" id="UP000626026">
    <property type="component" value="Unassembled WGS sequence"/>
</dbReference>
<proteinExistence type="predicted"/>
<dbReference type="EMBL" id="JACTVA010000029">
    <property type="protein sequence ID" value="MBC9208293.1"/>
    <property type="molecule type" value="Genomic_DNA"/>
</dbReference>
<dbReference type="InterPro" id="IPR032807">
    <property type="entry name" value="GNVR"/>
</dbReference>
<keyword evidence="3" id="KW-1133">Transmembrane helix</keyword>
<dbReference type="PANTHER" id="PTHR32309">
    <property type="entry name" value="TYROSINE-PROTEIN KINASE"/>
    <property type="match status" value="1"/>
</dbReference>
<dbReference type="InterPro" id="IPR014345">
    <property type="entry name" value="XrtA_polysacc_chain"/>
</dbReference>
<gene>
    <name evidence="5" type="ORF">IBL26_15720</name>
</gene>
<feature type="transmembrane region" description="Helical" evidence="3">
    <location>
        <begin position="481"/>
        <end position="506"/>
    </location>
</feature>
<feature type="coiled-coil region" evidence="1">
    <location>
        <begin position="166"/>
        <end position="236"/>
    </location>
</feature>
<evidence type="ECO:0000256" key="2">
    <source>
        <dbReference type="SAM" id="MobiDB-lite"/>
    </source>
</evidence>
<protein>
    <recommendedName>
        <fullName evidence="4">Tyrosine-protein kinase G-rich domain-containing protein</fullName>
    </recommendedName>
</protein>
<keyword evidence="6" id="KW-1185">Reference proteome</keyword>
<feature type="region of interest" description="Disordered" evidence="2">
    <location>
        <begin position="291"/>
        <end position="317"/>
    </location>
</feature>
<evidence type="ECO:0000256" key="3">
    <source>
        <dbReference type="SAM" id="Phobius"/>
    </source>
</evidence>
<organism evidence="5 6">
    <name type="scientific">Teichococcus aerophilus</name>
    <dbReference type="NCBI Taxonomy" id="1224513"/>
    <lineage>
        <taxon>Bacteria</taxon>
        <taxon>Pseudomonadati</taxon>
        <taxon>Pseudomonadota</taxon>
        <taxon>Alphaproteobacteria</taxon>
        <taxon>Acetobacterales</taxon>
        <taxon>Roseomonadaceae</taxon>
        <taxon>Roseomonas</taxon>
    </lineage>
</organism>
<dbReference type="RefSeq" id="WP_187785452.1">
    <property type="nucleotide sequence ID" value="NZ_JACTVA010000029.1"/>
</dbReference>
<comment type="caution">
    <text evidence="5">The sequence shown here is derived from an EMBL/GenBank/DDBJ whole genome shotgun (WGS) entry which is preliminary data.</text>
</comment>